<dbReference type="OrthoDB" id="9948439at2759"/>
<accession>A0A8T2NX89</accession>
<keyword evidence="2" id="KW-0472">Membrane</keyword>
<dbReference type="AlphaFoldDB" id="A0A8T2NX89"/>
<dbReference type="Pfam" id="PF07654">
    <property type="entry name" value="C1-set"/>
    <property type="match status" value="1"/>
</dbReference>
<dbReference type="PROSITE" id="PS50835">
    <property type="entry name" value="IG_LIKE"/>
    <property type="match status" value="1"/>
</dbReference>
<dbReference type="InterPro" id="IPR013106">
    <property type="entry name" value="Ig_V-set"/>
</dbReference>
<feature type="transmembrane region" description="Helical" evidence="2">
    <location>
        <begin position="368"/>
        <end position="386"/>
    </location>
</feature>
<dbReference type="InterPro" id="IPR050380">
    <property type="entry name" value="Immune_Resp_Modulators"/>
</dbReference>
<dbReference type="EMBL" id="JAFBMS010000018">
    <property type="protein sequence ID" value="KAG9344945.1"/>
    <property type="molecule type" value="Genomic_DNA"/>
</dbReference>
<keyword evidence="6" id="KW-1185">Reference proteome</keyword>
<gene>
    <name evidence="5" type="ORF">JZ751_009485</name>
</gene>
<keyword evidence="2" id="KW-0812">Transmembrane</keyword>
<feature type="signal peptide" evidence="3">
    <location>
        <begin position="1"/>
        <end position="19"/>
    </location>
</feature>
<dbReference type="InterPro" id="IPR036179">
    <property type="entry name" value="Ig-like_dom_sf"/>
</dbReference>
<dbReference type="InterPro" id="IPR013783">
    <property type="entry name" value="Ig-like_fold"/>
</dbReference>
<evidence type="ECO:0000256" key="2">
    <source>
        <dbReference type="SAM" id="Phobius"/>
    </source>
</evidence>
<keyword evidence="1" id="KW-0393">Immunoglobulin domain</keyword>
<dbReference type="InterPro" id="IPR003597">
    <property type="entry name" value="Ig_C1-set"/>
</dbReference>
<evidence type="ECO:0000259" key="4">
    <source>
        <dbReference type="PROSITE" id="PS50835"/>
    </source>
</evidence>
<dbReference type="Proteomes" id="UP000824540">
    <property type="component" value="Unassembled WGS sequence"/>
</dbReference>
<keyword evidence="2" id="KW-1133">Transmembrane helix</keyword>
<evidence type="ECO:0000313" key="5">
    <source>
        <dbReference type="EMBL" id="KAG9344945.1"/>
    </source>
</evidence>
<reference evidence="5" key="1">
    <citation type="thesis" date="2021" institute="BYU ScholarsArchive" country="Provo, UT, USA">
        <title>Applications of and Algorithms for Genome Assembly and Genomic Analyses with an Emphasis on Marine Teleosts.</title>
        <authorList>
            <person name="Pickett B.D."/>
        </authorList>
    </citation>
    <scope>NUCLEOTIDE SEQUENCE</scope>
    <source>
        <strain evidence="5">HI-2016</strain>
    </source>
</reference>
<dbReference type="SUPFAM" id="SSF48726">
    <property type="entry name" value="Immunoglobulin"/>
    <property type="match status" value="2"/>
</dbReference>
<proteinExistence type="predicted"/>
<evidence type="ECO:0000313" key="6">
    <source>
        <dbReference type="Proteomes" id="UP000824540"/>
    </source>
</evidence>
<sequence length="387" mass="41555">MLFNAGLLVLSCLTASVSGFPPSHLTQAGSGTDVVLSCSLVEEGGGFGAMGAGGGLFTRTPATLVLRDLPVSPDADSLLHADCNEQEVTCEISRYFPRGTEGTGLAYFIGSVQLEGGGISMTLVLQTLPPAGEDEQPAVLPLLQNKLELPLSQSGTLLTEVAFVVFSRSQSVSAPLGGDVLLDCGFKQQEPFPVRTMGLEWRLQHRGSGRRILELKAEETEEEPIVHVERNGSSVNPVVAVEEGNVSLSLEELRVIDEGTYICTSPRVSLSVDTVLFRAGLPQKVSCHCERYYPLDVQREPISLTQNASLSSHRQYSDGTFSLSSHVMLQPSSMPPGTVVTCLVSHPSLSAPSSVNLTVSKPEPRRPYWMMLGVAIATLLFLYIVLR</sequence>
<dbReference type="Pfam" id="PF07686">
    <property type="entry name" value="V-set"/>
    <property type="match status" value="1"/>
</dbReference>
<evidence type="ECO:0000256" key="3">
    <source>
        <dbReference type="SAM" id="SignalP"/>
    </source>
</evidence>
<name>A0A8T2NX89_9TELE</name>
<comment type="caution">
    <text evidence="5">The sequence shown here is derived from an EMBL/GenBank/DDBJ whole genome shotgun (WGS) entry which is preliminary data.</text>
</comment>
<evidence type="ECO:0000256" key="1">
    <source>
        <dbReference type="ARBA" id="ARBA00023319"/>
    </source>
</evidence>
<dbReference type="PANTHER" id="PTHR23411">
    <property type="entry name" value="TAPASIN"/>
    <property type="match status" value="1"/>
</dbReference>
<dbReference type="InterPro" id="IPR007110">
    <property type="entry name" value="Ig-like_dom"/>
</dbReference>
<dbReference type="Gene3D" id="2.60.40.10">
    <property type="entry name" value="Immunoglobulins"/>
    <property type="match status" value="3"/>
</dbReference>
<feature type="chain" id="PRO_5035742356" description="Ig-like domain-containing protein" evidence="3">
    <location>
        <begin position="20"/>
        <end position="387"/>
    </location>
</feature>
<protein>
    <recommendedName>
        <fullName evidence="4">Ig-like domain-containing protein</fullName>
    </recommendedName>
</protein>
<keyword evidence="3" id="KW-0732">Signal</keyword>
<organism evidence="5 6">
    <name type="scientific">Albula glossodonta</name>
    <name type="common">roundjaw bonefish</name>
    <dbReference type="NCBI Taxonomy" id="121402"/>
    <lineage>
        <taxon>Eukaryota</taxon>
        <taxon>Metazoa</taxon>
        <taxon>Chordata</taxon>
        <taxon>Craniata</taxon>
        <taxon>Vertebrata</taxon>
        <taxon>Euteleostomi</taxon>
        <taxon>Actinopterygii</taxon>
        <taxon>Neopterygii</taxon>
        <taxon>Teleostei</taxon>
        <taxon>Albuliformes</taxon>
        <taxon>Albulidae</taxon>
        <taxon>Albula</taxon>
    </lineage>
</organism>
<feature type="domain" description="Ig-like" evidence="4">
    <location>
        <begin position="137"/>
        <end position="273"/>
    </location>
</feature>